<evidence type="ECO:0000256" key="6">
    <source>
        <dbReference type="ARBA" id="ARBA00022840"/>
    </source>
</evidence>
<dbReference type="PRINTS" id="PR00958">
    <property type="entry name" value="HOMSERKINASE"/>
</dbReference>
<organism evidence="11 12">
    <name type="scientific">Lysobacter soyae</name>
    <dbReference type="NCBI Taxonomy" id="2764185"/>
    <lineage>
        <taxon>Bacteria</taxon>
        <taxon>Pseudomonadati</taxon>
        <taxon>Pseudomonadota</taxon>
        <taxon>Gammaproteobacteria</taxon>
        <taxon>Lysobacterales</taxon>
        <taxon>Lysobacteraceae</taxon>
        <taxon>Lysobacter</taxon>
    </lineage>
</organism>
<evidence type="ECO:0000313" key="11">
    <source>
        <dbReference type="EMBL" id="QYR53274.1"/>
    </source>
</evidence>
<dbReference type="Pfam" id="PF08544">
    <property type="entry name" value="GHMP_kinases_C"/>
    <property type="match status" value="1"/>
</dbReference>
<keyword evidence="7" id="KW-0963">Cytoplasm</keyword>
<dbReference type="InterPro" id="IPR020568">
    <property type="entry name" value="Ribosomal_Su5_D2-typ_SF"/>
</dbReference>
<dbReference type="PANTHER" id="PTHR20861:SF1">
    <property type="entry name" value="HOMOSERINE KINASE"/>
    <property type="match status" value="1"/>
</dbReference>
<evidence type="ECO:0000259" key="10">
    <source>
        <dbReference type="Pfam" id="PF08544"/>
    </source>
</evidence>
<dbReference type="HAMAP" id="MF_00384">
    <property type="entry name" value="Homoser_kinase"/>
    <property type="match status" value="1"/>
</dbReference>
<keyword evidence="6 7" id="KW-0067">ATP-binding</keyword>
<dbReference type="InterPro" id="IPR006204">
    <property type="entry name" value="GHMP_kinase_N_dom"/>
</dbReference>
<dbReference type="NCBIfam" id="TIGR00191">
    <property type="entry name" value="thrB"/>
    <property type="match status" value="1"/>
</dbReference>
<sequence>MMIRGDRDDGHGDAVACAIAPACVGNIGVGFDLLGHTFFGPADLACVRRQEAGVTITAIHGDLSGVADIPRESALNTAGRALQAMVDDLSLPFGFSLELHKGIPLGSGMGGSAASAVAAVVAANALLDTPLAPAELYPFALRGESASTDAAPGDNVGPMLLGGLALAPTQVLRKLAVPAGLHCVVLKPDMSIETRRAREVLAAPFPLDVCIQQTTHLALVLTGLASGDFDLIRLGLEDAMVEPRRAHLIPGFYDIKAAALANGALGASISGSGPTVFAWFDTQESAALAVESLLAVARQHHVGVAAWVSPVEGPSARIVDRQTALAMVTSGSLKQNPFKL</sequence>
<evidence type="ECO:0000256" key="8">
    <source>
        <dbReference type="NCBIfam" id="TIGR00191"/>
    </source>
</evidence>
<dbReference type="SUPFAM" id="SSF54211">
    <property type="entry name" value="Ribosomal protein S5 domain 2-like"/>
    <property type="match status" value="1"/>
</dbReference>
<gene>
    <name evidence="7" type="primary">thrB</name>
    <name evidence="11" type="ORF">H8L67_01790</name>
</gene>
<dbReference type="Gene3D" id="3.30.70.890">
    <property type="entry name" value="GHMP kinase, C-terminal domain"/>
    <property type="match status" value="1"/>
</dbReference>
<accession>A0ABX8WR24</accession>
<dbReference type="SUPFAM" id="SSF55060">
    <property type="entry name" value="GHMP Kinase, C-terminal domain"/>
    <property type="match status" value="1"/>
</dbReference>
<dbReference type="RefSeq" id="WP_220380091.1">
    <property type="nucleotide sequence ID" value="NZ_CP080544.1"/>
</dbReference>
<evidence type="ECO:0000256" key="7">
    <source>
        <dbReference type="HAMAP-Rule" id="MF_00384"/>
    </source>
</evidence>
<dbReference type="NCBIfam" id="NF002288">
    <property type="entry name" value="PRK01212.1-4"/>
    <property type="match status" value="1"/>
</dbReference>
<comment type="pathway">
    <text evidence="7">Amino-acid biosynthesis; L-threonine biosynthesis; L-threonine from L-aspartate: step 4/5.</text>
</comment>
<name>A0ABX8WR24_9GAMM</name>
<dbReference type="Pfam" id="PF00288">
    <property type="entry name" value="GHMP_kinases_N"/>
    <property type="match status" value="1"/>
</dbReference>
<evidence type="ECO:0000256" key="5">
    <source>
        <dbReference type="ARBA" id="ARBA00022777"/>
    </source>
</evidence>
<comment type="catalytic activity">
    <reaction evidence="7">
        <text>L-homoserine + ATP = O-phospho-L-homoserine + ADP + H(+)</text>
        <dbReference type="Rhea" id="RHEA:13985"/>
        <dbReference type="ChEBI" id="CHEBI:15378"/>
        <dbReference type="ChEBI" id="CHEBI:30616"/>
        <dbReference type="ChEBI" id="CHEBI:57476"/>
        <dbReference type="ChEBI" id="CHEBI:57590"/>
        <dbReference type="ChEBI" id="CHEBI:456216"/>
        <dbReference type="EC" id="2.7.1.39"/>
    </reaction>
</comment>
<protein>
    <recommendedName>
        <fullName evidence="7 8">Homoserine kinase</fullName>
        <shortName evidence="7">HK</shortName>
        <shortName evidence="7">HSK</shortName>
        <ecNumber evidence="7 8">2.7.1.39</ecNumber>
    </recommendedName>
</protein>
<dbReference type="PIRSF" id="PIRSF000676">
    <property type="entry name" value="Homoser_kin"/>
    <property type="match status" value="1"/>
</dbReference>
<evidence type="ECO:0000313" key="12">
    <source>
        <dbReference type="Proteomes" id="UP000824755"/>
    </source>
</evidence>
<keyword evidence="4 7" id="KW-0547">Nucleotide-binding</keyword>
<dbReference type="InterPro" id="IPR013750">
    <property type="entry name" value="GHMP_kinase_C_dom"/>
</dbReference>
<keyword evidence="1 7" id="KW-0028">Amino-acid biosynthesis</keyword>
<evidence type="ECO:0000259" key="9">
    <source>
        <dbReference type="Pfam" id="PF00288"/>
    </source>
</evidence>
<dbReference type="Gene3D" id="3.30.230.10">
    <property type="match status" value="1"/>
</dbReference>
<feature type="binding site" evidence="7">
    <location>
        <begin position="104"/>
        <end position="114"/>
    </location>
    <ligand>
        <name>ATP</name>
        <dbReference type="ChEBI" id="CHEBI:30616"/>
    </ligand>
</feature>
<dbReference type="Proteomes" id="UP000824755">
    <property type="component" value="Chromosome"/>
</dbReference>
<dbReference type="EC" id="2.7.1.39" evidence="7 8"/>
<dbReference type="PANTHER" id="PTHR20861">
    <property type="entry name" value="HOMOSERINE/4-DIPHOSPHOCYTIDYL-2-C-METHYL-D-ERYTHRITOL KINASE"/>
    <property type="match status" value="1"/>
</dbReference>
<feature type="domain" description="GHMP kinase C-terminal" evidence="10">
    <location>
        <begin position="222"/>
        <end position="293"/>
    </location>
</feature>
<feature type="domain" description="GHMP kinase N-terminal" evidence="9">
    <location>
        <begin position="76"/>
        <end position="163"/>
    </location>
</feature>
<evidence type="ECO:0000256" key="3">
    <source>
        <dbReference type="ARBA" id="ARBA00022697"/>
    </source>
</evidence>
<evidence type="ECO:0000256" key="1">
    <source>
        <dbReference type="ARBA" id="ARBA00022605"/>
    </source>
</evidence>
<keyword evidence="3 7" id="KW-0791">Threonine biosynthesis</keyword>
<dbReference type="GO" id="GO:0004413">
    <property type="term" value="F:homoserine kinase activity"/>
    <property type="evidence" value="ECO:0007669"/>
    <property type="project" value="UniProtKB-EC"/>
</dbReference>
<keyword evidence="2 7" id="KW-0808">Transferase</keyword>
<evidence type="ECO:0000256" key="4">
    <source>
        <dbReference type="ARBA" id="ARBA00022741"/>
    </source>
</evidence>
<evidence type="ECO:0000256" key="2">
    <source>
        <dbReference type="ARBA" id="ARBA00022679"/>
    </source>
</evidence>
<comment type="subcellular location">
    <subcellularLocation>
        <location evidence="7">Cytoplasm</location>
    </subcellularLocation>
</comment>
<proteinExistence type="inferred from homology"/>
<dbReference type="InterPro" id="IPR000870">
    <property type="entry name" value="Homoserine_kinase"/>
</dbReference>
<comment type="function">
    <text evidence="7">Catalyzes the ATP-dependent phosphorylation of L-homoserine to L-homoserine phosphate.</text>
</comment>
<keyword evidence="12" id="KW-1185">Reference proteome</keyword>
<dbReference type="EMBL" id="CP080544">
    <property type="protein sequence ID" value="QYR53274.1"/>
    <property type="molecule type" value="Genomic_DNA"/>
</dbReference>
<keyword evidence="5 7" id="KW-0418">Kinase</keyword>
<comment type="similarity">
    <text evidence="7">Belongs to the GHMP kinase family. Homoserine kinase subfamily.</text>
</comment>
<dbReference type="InterPro" id="IPR014721">
    <property type="entry name" value="Ribsml_uS5_D2-typ_fold_subgr"/>
</dbReference>
<dbReference type="InterPro" id="IPR036554">
    <property type="entry name" value="GHMP_kinase_C_sf"/>
</dbReference>
<reference evidence="11 12" key="1">
    <citation type="submission" date="2021-08" db="EMBL/GenBank/DDBJ databases">
        <title>Lysobacter sp. strain CJ11 Genome sequencing and assembly.</title>
        <authorList>
            <person name="Kim I."/>
        </authorList>
    </citation>
    <scope>NUCLEOTIDE SEQUENCE [LARGE SCALE GENOMIC DNA]</scope>
    <source>
        <strain evidence="11 12">CJ11</strain>
    </source>
</reference>